<gene>
    <name evidence="1" type="ORF">SMTD_LOCUS16636</name>
</gene>
<reference evidence="1 2" key="1">
    <citation type="submission" date="2018-11" db="EMBL/GenBank/DDBJ databases">
        <authorList>
            <consortium name="Pathogen Informatics"/>
        </authorList>
    </citation>
    <scope>NUCLEOTIDE SEQUENCE [LARGE SCALE GENOMIC DNA]</scope>
    <source>
        <strain>Denwood</strain>
        <strain evidence="2">Zambia</strain>
    </source>
</reference>
<dbReference type="Proteomes" id="UP000269396">
    <property type="component" value="Unassembled WGS sequence"/>
</dbReference>
<organism evidence="1 2">
    <name type="scientific">Schistosoma mattheei</name>
    <dbReference type="NCBI Taxonomy" id="31246"/>
    <lineage>
        <taxon>Eukaryota</taxon>
        <taxon>Metazoa</taxon>
        <taxon>Spiralia</taxon>
        <taxon>Lophotrochozoa</taxon>
        <taxon>Platyhelminthes</taxon>
        <taxon>Trematoda</taxon>
        <taxon>Digenea</taxon>
        <taxon>Strigeidida</taxon>
        <taxon>Schistosomatoidea</taxon>
        <taxon>Schistosomatidae</taxon>
        <taxon>Schistosoma</taxon>
    </lineage>
</organism>
<evidence type="ECO:0000313" key="1">
    <source>
        <dbReference type="EMBL" id="VDP71913.1"/>
    </source>
</evidence>
<proteinExistence type="predicted"/>
<keyword evidence="2" id="KW-1185">Reference proteome</keyword>
<dbReference type="EMBL" id="UZAL01037467">
    <property type="protein sequence ID" value="VDP71913.1"/>
    <property type="molecule type" value="Genomic_DNA"/>
</dbReference>
<dbReference type="AlphaFoldDB" id="A0A183PQK0"/>
<protein>
    <submittedName>
        <fullName evidence="1">Uncharacterized protein</fullName>
    </submittedName>
</protein>
<evidence type="ECO:0000313" key="2">
    <source>
        <dbReference type="Proteomes" id="UP000269396"/>
    </source>
</evidence>
<name>A0A183PQK0_9TREM</name>
<sequence length="62" mass="7363">MLRLSVQIRVVISHLLVDVHVPYVIMHFFSVLIHESYSNAVEAHEVQYLYKDFELHSPVYIH</sequence>
<accession>A0A183PQK0</accession>